<comment type="caution">
    <text evidence="4">The sequence shown here is derived from an EMBL/GenBank/DDBJ whole genome shotgun (WGS) entry which is preliminary data.</text>
</comment>
<keyword evidence="4" id="KW-0645">Protease</keyword>
<protein>
    <submittedName>
        <fullName evidence="4">Aspartyl protease family protein</fullName>
    </submittedName>
</protein>
<evidence type="ECO:0000256" key="2">
    <source>
        <dbReference type="SAM" id="SignalP"/>
    </source>
</evidence>
<dbReference type="Proteomes" id="UP001265550">
    <property type="component" value="Unassembled WGS sequence"/>
</dbReference>
<dbReference type="NCBIfam" id="TIGR02281">
    <property type="entry name" value="clan_AA_DTGA"/>
    <property type="match status" value="1"/>
</dbReference>
<feature type="signal peptide" evidence="2">
    <location>
        <begin position="1"/>
        <end position="19"/>
    </location>
</feature>
<dbReference type="CDD" id="cd05483">
    <property type="entry name" value="retropepsin_like_bacteria"/>
    <property type="match status" value="1"/>
</dbReference>
<dbReference type="Pfam" id="PF13975">
    <property type="entry name" value="gag-asp_proteas"/>
    <property type="match status" value="1"/>
</dbReference>
<keyword evidence="1" id="KW-0378">Hydrolase</keyword>
<dbReference type="RefSeq" id="WP_310307900.1">
    <property type="nucleotide sequence ID" value="NZ_JAVDWE010000003.1"/>
</dbReference>
<dbReference type="GO" id="GO:0006508">
    <property type="term" value="P:proteolysis"/>
    <property type="evidence" value="ECO:0007669"/>
    <property type="project" value="UniProtKB-KW"/>
</dbReference>
<keyword evidence="2" id="KW-0732">Signal</keyword>
<keyword evidence="5" id="KW-1185">Reference proteome</keyword>
<dbReference type="InterPro" id="IPR001969">
    <property type="entry name" value="Aspartic_peptidase_AS"/>
</dbReference>
<sequence>MRKALLAIGMGLTVQGAWAQQVALSGVAGGKALVHIDGAAPRFMSPGQAHQGVRLLSTQGDSAVFDINGQRQVLRVGDAPVSVGRYAPDQDAGAQRIVLTADAMGHFMPAGQINGRSVQFMVDTGATMVILSEADAQRIHLDYSKGRKVNINTANGSVIGHQLRLDSVRVGAAQVHGVDAVVLPQAMPYVLLGNSFLTRFQMQRTNDQLTLDRRF</sequence>
<dbReference type="PROSITE" id="PS50175">
    <property type="entry name" value="ASP_PROT_RETROV"/>
    <property type="match status" value="1"/>
</dbReference>
<dbReference type="InterPro" id="IPR001995">
    <property type="entry name" value="Peptidase_A2_cat"/>
</dbReference>
<organism evidence="4 5">
    <name type="scientific">Hydrogenophaga laconesensis</name>
    <dbReference type="NCBI Taxonomy" id="1805971"/>
    <lineage>
        <taxon>Bacteria</taxon>
        <taxon>Pseudomonadati</taxon>
        <taxon>Pseudomonadota</taxon>
        <taxon>Betaproteobacteria</taxon>
        <taxon>Burkholderiales</taxon>
        <taxon>Comamonadaceae</taxon>
        <taxon>Hydrogenophaga</taxon>
    </lineage>
</organism>
<dbReference type="PROSITE" id="PS00141">
    <property type="entry name" value="ASP_PROTEASE"/>
    <property type="match status" value="1"/>
</dbReference>
<dbReference type="Gene3D" id="2.40.70.10">
    <property type="entry name" value="Acid Proteases"/>
    <property type="match status" value="1"/>
</dbReference>
<accession>A0ABU1V8G9</accession>
<name>A0ABU1V8G9_9BURK</name>
<reference evidence="4 5" key="1">
    <citation type="submission" date="2023-07" db="EMBL/GenBank/DDBJ databases">
        <title>Sorghum-associated microbial communities from plants grown in Nebraska, USA.</title>
        <authorList>
            <person name="Schachtman D."/>
        </authorList>
    </citation>
    <scope>NUCLEOTIDE SEQUENCE [LARGE SCALE GENOMIC DNA]</scope>
    <source>
        <strain evidence="4 5">BE240</strain>
    </source>
</reference>
<dbReference type="InterPro" id="IPR021109">
    <property type="entry name" value="Peptidase_aspartic_dom_sf"/>
</dbReference>
<evidence type="ECO:0000256" key="1">
    <source>
        <dbReference type="ARBA" id="ARBA00022801"/>
    </source>
</evidence>
<dbReference type="EMBL" id="JAVDWE010000003">
    <property type="protein sequence ID" value="MDR7093759.1"/>
    <property type="molecule type" value="Genomic_DNA"/>
</dbReference>
<dbReference type="GO" id="GO:0008233">
    <property type="term" value="F:peptidase activity"/>
    <property type="evidence" value="ECO:0007669"/>
    <property type="project" value="UniProtKB-KW"/>
</dbReference>
<feature type="chain" id="PRO_5046785361" evidence="2">
    <location>
        <begin position="20"/>
        <end position="215"/>
    </location>
</feature>
<feature type="domain" description="Peptidase A2" evidence="3">
    <location>
        <begin position="118"/>
        <end position="196"/>
    </location>
</feature>
<dbReference type="InterPro" id="IPR011969">
    <property type="entry name" value="Clan_AA_Asp_peptidase_C"/>
</dbReference>
<gene>
    <name evidence="4" type="ORF">J2X09_001491</name>
</gene>
<evidence type="ECO:0000259" key="3">
    <source>
        <dbReference type="PROSITE" id="PS50175"/>
    </source>
</evidence>
<dbReference type="InterPro" id="IPR034122">
    <property type="entry name" value="Retropepsin-like_bacterial"/>
</dbReference>
<evidence type="ECO:0000313" key="5">
    <source>
        <dbReference type="Proteomes" id="UP001265550"/>
    </source>
</evidence>
<dbReference type="SUPFAM" id="SSF50630">
    <property type="entry name" value="Acid proteases"/>
    <property type="match status" value="1"/>
</dbReference>
<proteinExistence type="predicted"/>
<evidence type="ECO:0000313" key="4">
    <source>
        <dbReference type="EMBL" id="MDR7093759.1"/>
    </source>
</evidence>